<evidence type="ECO:0000256" key="7">
    <source>
        <dbReference type="RuleBase" id="RU003435"/>
    </source>
</evidence>
<keyword evidence="2 7" id="KW-0645">Protease</keyword>
<evidence type="ECO:0000256" key="3">
    <source>
        <dbReference type="ARBA" id="ARBA00022723"/>
    </source>
</evidence>
<protein>
    <submittedName>
        <fullName evidence="9">M3 family metallopeptidase</fullName>
        <ecNumber evidence="9">3.4.24.-</ecNumber>
    </submittedName>
</protein>
<comment type="cofactor">
    <cofactor evidence="7">
        <name>Zn(2+)</name>
        <dbReference type="ChEBI" id="CHEBI:29105"/>
    </cofactor>
    <text evidence="7">Binds 1 zinc ion.</text>
</comment>
<evidence type="ECO:0000259" key="8">
    <source>
        <dbReference type="Pfam" id="PF01432"/>
    </source>
</evidence>
<dbReference type="EC" id="3.4.24.-" evidence="9"/>
<dbReference type="GO" id="GO:0016787">
    <property type="term" value="F:hydrolase activity"/>
    <property type="evidence" value="ECO:0007669"/>
    <property type="project" value="UniProtKB-KW"/>
</dbReference>
<evidence type="ECO:0000256" key="5">
    <source>
        <dbReference type="ARBA" id="ARBA00022833"/>
    </source>
</evidence>
<keyword evidence="5 7" id="KW-0862">Zinc</keyword>
<evidence type="ECO:0000256" key="2">
    <source>
        <dbReference type="ARBA" id="ARBA00022670"/>
    </source>
</evidence>
<dbReference type="CDD" id="cd06456">
    <property type="entry name" value="M3A_DCP"/>
    <property type="match status" value="1"/>
</dbReference>
<dbReference type="InterPro" id="IPR024079">
    <property type="entry name" value="MetalloPept_cat_dom_sf"/>
</dbReference>
<evidence type="ECO:0000256" key="4">
    <source>
        <dbReference type="ARBA" id="ARBA00022801"/>
    </source>
</evidence>
<evidence type="ECO:0000313" key="10">
    <source>
        <dbReference type="Proteomes" id="UP001548590"/>
    </source>
</evidence>
<sequence length="679" mass="75802">MPETNPLLRPWNTPFGLPPYGDLHDEHFLPAIETAMAEHRAEIAAIVANPEPASYENTILAIDRSGQLLQKIALLFSNLAGSATSPSIQAIELTLNPKLAAHQTAIALDAGLFARIEAVHADRHQLGLDAESLRLTERVHLDFVLSGARLAGPQRARYAAIVEQLAGLTARFAQNVLADEAAFVLHLERESDLAGLPADLRAAAAAAAKDRGLEGWVITLSRSLVSPFLSFSSRRDLRQRAYEAWLARGEHEGEHDNRPLIREILILRHEQAQLHGYPTYADFILVDTMAGTPDAARALLERVWTPARSRALEELEALRSLAAELGEPTDIQPWDWRYLAEKLRQRRYQLDDAEIKPYFSLEGVRAAIFDCAARLFGIEMRERADLPAYHPDVRSFEVHRNGQLIGIFQADDFARPTKQGGAWMSELRGQARIDGERVLPLVLNNNNFNRGEPTLLSFDDVRTMFHEFGHGLHGLLSDVGPARLAGTNVLRDFVELPSQIMENWALEPEVLRRHARHVDTGAPIPDALIERIRAAGNFNKGFETVEYLSCALLDLTLHQTDPADLDPTAFEARELARIGMPAEIRMRHRLPHFGHLFAGDGYSSRYYVYMWAEVLDADGFQAFKEAGRLFDADTARRLLRHIFSAGNSVPPAEAYRAFRGRDPVVEPLLRARGLLPAEA</sequence>
<dbReference type="EMBL" id="JBEWLZ010000003">
    <property type="protein sequence ID" value="MET1489569.1"/>
    <property type="molecule type" value="Genomic_DNA"/>
</dbReference>
<dbReference type="InterPro" id="IPR034005">
    <property type="entry name" value="M3A_DCP"/>
</dbReference>
<organism evidence="9 10">
    <name type="scientific">Uliginosibacterium paludis</name>
    <dbReference type="NCBI Taxonomy" id="1615952"/>
    <lineage>
        <taxon>Bacteria</taxon>
        <taxon>Pseudomonadati</taxon>
        <taxon>Pseudomonadota</taxon>
        <taxon>Betaproteobacteria</taxon>
        <taxon>Rhodocyclales</taxon>
        <taxon>Zoogloeaceae</taxon>
        <taxon>Uliginosibacterium</taxon>
    </lineage>
</organism>
<accession>A0ABV2CNT0</accession>
<evidence type="ECO:0000313" key="9">
    <source>
        <dbReference type="EMBL" id="MET1489569.1"/>
    </source>
</evidence>
<evidence type="ECO:0000256" key="1">
    <source>
        <dbReference type="ARBA" id="ARBA00006040"/>
    </source>
</evidence>
<proteinExistence type="inferred from homology"/>
<dbReference type="Gene3D" id="3.40.390.10">
    <property type="entry name" value="Collagenase (Catalytic Domain)"/>
    <property type="match status" value="1"/>
</dbReference>
<name>A0ABV2CNT0_9RHOO</name>
<dbReference type="InterPro" id="IPR045090">
    <property type="entry name" value="Pept_M3A_M3B"/>
</dbReference>
<dbReference type="InterPro" id="IPR001567">
    <property type="entry name" value="Pept_M3A_M3B_dom"/>
</dbReference>
<dbReference type="Pfam" id="PF01432">
    <property type="entry name" value="Peptidase_M3"/>
    <property type="match status" value="1"/>
</dbReference>
<feature type="domain" description="Peptidase M3A/M3B catalytic" evidence="8">
    <location>
        <begin position="232"/>
        <end position="673"/>
    </location>
</feature>
<keyword evidence="6 7" id="KW-0482">Metalloprotease</keyword>
<dbReference type="SUPFAM" id="SSF55486">
    <property type="entry name" value="Metalloproteases ('zincins'), catalytic domain"/>
    <property type="match status" value="1"/>
</dbReference>
<evidence type="ECO:0000256" key="6">
    <source>
        <dbReference type="ARBA" id="ARBA00023049"/>
    </source>
</evidence>
<keyword evidence="10" id="KW-1185">Reference proteome</keyword>
<dbReference type="PANTHER" id="PTHR43660:SF1">
    <property type="entry name" value="DIPEPTIDYL CARBOXYPEPTIDASE"/>
    <property type="match status" value="1"/>
</dbReference>
<dbReference type="InterPro" id="IPR024077">
    <property type="entry name" value="Neurolysin/TOP_dom2"/>
</dbReference>
<dbReference type="Gene3D" id="1.10.1370.10">
    <property type="entry name" value="Neurolysin, domain 3"/>
    <property type="match status" value="1"/>
</dbReference>
<dbReference type="Gene3D" id="1.10.1370.40">
    <property type="match status" value="1"/>
</dbReference>
<gene>
    <name evidence="9" type="ORF">ABVT11_06995</name>
</gene>
<dbReference type="PANTHER" id="PTHR43660">
    <property type="entry name" value="DIPEPTIDYL CARBOXYPEPTIDASE"/>
    <property type="match status" value="1"/>
</dbReference>
<keyword evidence="3 7" id="KW-0479">Metal-binding</keyword>
<dbReference type="RefSeq" id="WP_345925244.1">
    <property type="nucleotide sequence ID" value="NZ_JBDIVF010000002.1"/>
</dbReference>
<dbReference type="Proteomes" id="UP001548590">
    <property type="component" value="Unassembled WGS sequence"/>
</dbReference>
<keyword evidence="4 7" id="KW-0378">Hydrolase</keyword>
<comment type="similarity">
    <text evidence="1 7">Belongs to the peptidase M3 family.</text>
</comment>
<reference evidence="9 10" key="1">
    <citation type="submission" date="2024-07" db="EMBL/GenBank/DDBJ databases">
        <title>Uliginosibacterium paludis KCTC:42655.</title>
        <authorList>
            <person name="Kim M.K."/>
        </authorList>
    </citation>
    <scope>NUCLEOTIDE SEQUENCE [LARGE SCALE GENOMIC DNA]</scope>
    <source>
        <strain evidence="9 10">KCTC 42655</strain>
    </source>
</reference>
<comment type="caution">
    <text evidence="9">The sequence shown here is derived from an EMBL/GenBank/DDBJ whole genome shotgun (WGS) entry which is preliminary data.</text>
</comment>